<protein>
    <submittedName>
        <fullName evidence="3">Aa3 type cytochrome c oxidase subunit IV</fullName>
    </submittedName>
</protein>
<dbReference type="Gene3D" id="1.20.5.160">
    <property type="entry name" value="Bacterial aa3 type cytochrome c oxidase subunit IV"/>
    <property type="match status" value="1"/>
</dbReference>
<proteinExistence type="predicted"/>
<name>A0A1I3Z841_9HYPH</name>
<organism evidence="3 4">
    <name type="scientific">Methylocapsa palsarum</name>
    <dbReference type="NCBI Taxonomy" id="1612308"/>
    <lineage>
        <taxon>Bacteria</taxon>
        <taxon>Pseudomonadati</taxon>
        <taxon>Pseudomonadota</taxon>
        <taxon>Alphaproteobacteria</taxon>
        <taxon>Hyphomicrobiales</taxon>
        <taxon>Beijerinckiaceae</taxon>
        <taxon>Methylocapsa</taxon>
    </lineage>
</organism>
<accession>A0A1I3Z841</accession>
<feature type="domain" description="Cytochrome c oxidase subunit IV bacterial aa3 type" evidence="2">
    <location>
        <begin position="17"/>
        <end position="46"/>
    </location>
</feature>
<dbReference type="EMBL" id="FOSN01000007">
    <property type="protein sequence ID" value="SFK40264.1"/>
    <property type="molecule type" value="Genomic_DNA"/>
</dbReference>
<dbReference type="InterPro" id="IPR012422">
    <property type="entry name" value="Cyt_c_oxidase_su4_bac-aa3"/>
</dbReference>
<feature type="transmembrane region" description="Helical" evidence="1">
    <location>
        <begin position="29"/>
        <end position="48"/>
    </location>
</feature>
<reference evidence="3 4" key="1">
    <citation type="submission" date="2016-10" db="EMBL/GenBank/DDBJ databases">
        <authorList>
            <person name="de Groot N.N."/>
        </authorList>
    </citation>
    <scope>NUCLEOTIDE SEQUENCE [LARGE SCALE GENOMIC DNA]</scope>
    <source>
        <strain evidence="3 4">NE2</strain>
    </source>
</reference>
<dbReference type="Pfam" id="PF07835">
    <property type="entry name" value="COX4_pro_2"/>
    <property type="match status" value="1"/>
</dbReference>
<dbReference type="STRING" id="1612308.SAMN05444581_107147"/>
<keyword evidence="1" id="KW-0472">Membrane</keyword>
<keyword evidence="4" id="KW-1185">Reference proteome</keyword>
<dbReference type="InterPro" id="IPR036596">
    <property type="entry name" value="Cyt-C_aa3_sf"/>
</dbReference>
<dbReference type="RefSeq" id="WP_139223582.1">
    <property type="nucleotide sequence ID" value="NZ_FOSN01000007.1"/>
</dbReference>
<keyword evidence="1" id="KW-0812">Transmembrane</keyword>
<sequence length="49" mass="5418">MAENDAHPAAHADIIDDEHARTYAMFIKLMKYSAATSVAILILLAFLWG</sequence>
<dbReference type="Proteomes" id="UP000198755">
    <property type="component" value="Unassembled WGS sequence"/>
</dbReference>
<dbReference type="SUPFAM" id="SSF81469">
    <property type="entry name" value="Bacterial aa3 type cytochrome c oxidase subunit IV"/>
    <property type="match status" value="1"/>
</dbReference>
<keyword evidence="1" id="KW-1133">Transmembrane helix</keyword>
<gene>
    <name evidence="3" type="ORF">SAMN05444581_107147</name>
</gene>
<evidence type="ECO:0000313" key="3">
    <source>
        <dbReference type="EMBL" id="SFK40264.1"/>
    </source>
</evidence>
<evidence type="ECO:0000256" key="1">
    <source>
        <dbReference type="SAM" id="Phobius"/>
    </source>
</evidence>
<evidence type="ECO:0000313" key="4">
    <source>
        <dbReference type="Proteomes" id="UP000198755"/>
    </source>
</evidence>
<evidence type="ECO:0000259" key="2">
    <source>
        <dbReference type="Pfam" id="PF07835"/>
    </source>
</evidence>
<dbReference type="AlphaFoldDB" id="A0A1I3Z841"/>